<dbReference type="AlphaFoldDB" id="X1N759"/>
<evidence type="ECO:0000313" key="1">
    <source>
        <dbReference type="EMBL" id="GAI14449.1"/>
    </source>
</evidence>
<accession>X1N759</accession>
<proteinExistence type="predicted"/>
<sequence>MKMFGKTIPVLAIVAIVASAGLVSAALLSYYGKITMTADVKQSVLVDGQDYTWEITDVIPVDAPGGETFCFLHTLKNQASVPATVSFETIYEPVLEDGEITATYFKPLGYSQSVTAGDQVVKITVEDGDCHVTWTIDFPIEAPYDSLEGNG</sequence>
<organism evidence="1">
    <name type="scientific">marine sediment metagenome</name>
    <dbReference type="NCBI Taxonomy" id="412755"/>
    <lineage>
        <taxon>unclassified sequences</taxon>
        <taxon>metagenomes</taxon>
        <taxon>ecological metagenomes</taxon>
    </lineage>
</organism>
<reference evidence="1" key="1">
    <citation type="journal article" date="2014" name="Front. Microbiol.">
        <title>High frequency of phylogenetically diverse reductive dehalogenase-homologous genes in deep subseafloor sedimentary metagenomes.</title>
        <authorList>
            <person name="Kawai M."/>
            <person name="Futagami T."/>
            <person name="Toyoda A."/>
            <person name="Takaki Y."/>
            <person name="Nishi S."/>
            <person name="Hori S."/>
            <person name="Arai W."/>
            <person name="Tsubouchi T."/>
            <person name="Morono Y."/>
            <person name="Uchiyama I."/>
            <person name="Ito T."/>
            <person name="Fujiyama A."/>
            <person name="Inagaki F."/>
            <person name="Takami H."/>
        </authorList>
    </citation>
    <scope>NUCLEOTIDE SEQUENCE</scope>
    <source>
        <strain evidence="1">Expedition CK06-06</strain>
    </source>
</reference>
<protein>
    <submittedName>
        <fullName evidence="1">Uncharacterized protein</fullName>
    </submittedName>
</protein>
<comment type="caution">
    <text evidence="1">The sequence shown here is derived from an EMBL/GenBank/DDBJ whole genome shotgun (WGS) entry which is preliminary data.</text>
</comment>
<feature type="non-terminal residue" evidence="1">
    <location>
        <position position="151"/>
    </location>
</feature>
<gene>
    <name evidence="1" type="ORF">S06H3_20486</name>
</gene>
<dbReference type="EMBL" id="BARV01010614">
    <property type="protein sequence ID" value="GAI14449.1"/>
    <property type="molecule type" value="Genomic_DNA"/>
</dbReference>
<name>X1N759_9ZZZZ</name>